<dbReference type="Gene3D" id="1.10.150.50">
    <property type="entry name" value="Transcription Factor, Ets-1"/>
    <property type="match status" value="1"/>
</dbReference>
<dbReference type="InterPro" id="IPR013761">
    <property type="entry name" value="SAM/pointed_sf"/>
</dbReference>
<dbReference type="PROSITE" id="PS51433">
    <property type="entry name" value="PNT"/>
    <property type="match status" value="1"/>
</dbReference>
<dbReference type="EMBL" id="CAXKWB010046191">
    <property type="protein sequence ID" value="CAL4163455.1"/>
    <property type="molecule type" value="Genomic_DNA"/>
</dbReference>
<protein>
    <recommendedName>
        <fullName evidence="1">PNT domain-containing protein</fullName>
    </recommendedName>
</protein>
<dbReference type="InterPro" id="IPR003118">
    <property type="entry name" value="Pointed_dom"/>
</dbReference>
<comment type="caution">
    <text evidence="2">The sequence shown here is derived from an EMBL/GenBank/DDBJ whole genome shotgun (WGS) entry which is preliminary data.</text>
</comment>
<sequence>MRSDTVYGGNVDMALSTLATTTSLPGQRSSSTHRDDFLAVTQIPGAWLYQVHDLTIKTLRAREHAVKNSLPYDPRTWSRDDVHRWLHHVSEAHELPRVFPERFLMNGKALCLMTLDMFVQRVPLGGKLLYKDFQLRLCNAMYA</sequence>
<keyword evidence="3" id="KW-1185">Reference proteome</keyword>
<feature type="domain" description="PNT" evidence="1">
    <location>
        <begin position="56"/>
        <end position="140"/>
    </location>
</feature>
<proteinExistence type="predicted"/>
<dbReference type="CDD" id="cd08536">
    <property type="entry name" value="SAM_PNT-Mae"/>
    <property type="match status" value="1"/>
</dbReference>
<dbReference type="SMART" id="SM00251">
    <property type="entry name" value="SAM_PNT"/>
    <property type="match status" value="1"/>
</dbReference>
<dbReference type="Proteomes" id="UP001497623">
    <property type="component" value="Unassembled WGS sequence"/>
</dbReference>
<evidence type="ECO:0000259" key="1">
    <source>
        <dbReference type="PROSITE" id="PS51433"/>
    </source>
</evidence>
<accession>A0AAV2S497</accession>
<dbReference type="FunFam" id="1.10.150.50:FF:000061">
    <property type="entry name" value="Ets DNA-binding protein pokkuri"/>
    <property type="match status" value="1"/>
</dbReference>
<dbReference type="SUPFAM" id="SSF47769">
    <property type="entry name" value="SAM/Pointed domain"/>
    <property type="match status" value="1"/>
</dbReference>
<name>A0AAV2S497_MEGNR</name>
<dbReference type="GO" id="GO:0043565">
    <property type="term" value="F:sequence-specific DNA binding"/>
    <property type="evidence" value="ECO:0007669"/>
    <property type="project" value="InterPro"/>
</dbReference>
<reference evidence="2 3" key="1">
    <citation type="submission" date="2024-05" db="EMBL/GenBank/DDBJ databases">
        <authorList>
            <person name="Wallberg A."/>
        </authorList>
    </citation>
    <scope>NUCLEOTIDE SEQUENCE [LARGE SCALE GENOMIC DNA]</scope>
</reference>
<evidence type="ECO:0000313" key="3">
    <source>
        <dbReference type="Proteomes" id="UP001497623"/>
    </source>
</evidence>
<evidence type="ECO:0000313" key="2">
    <source>
        <dbReference type="EMBL" id="CAL4163455.1"/>
    </source>
</evidence>
<dbReference type="Pfam" id="PF02198">
    <property type="entry name" value="SAM_PNT"/>
    <property type="match status" value="1"/>
</dbReference>
<dbReference type="AlphaFoldDB" id="A0AAV2S497"/>
<gene>
    <name evidence="2" type="ORF">MNOR_LOCUS32976</name>
</gene>
<organism evidence="2 3">
    <name type="scientific">Meganyctiphanes norvegica</name>
    <name type="common">Northern krill</name>
    <name type="synonym">Thysanopoda norvegica</name>
    <dbReference type="NCBI Taxonomy" id="48144"/>
    <lineage>
        <taxon>Eukaryota</taxon>
        <taxon>Metazoa</taxon>
        <taxon>Ecdysozoa</taxon>
        <taxon>Arthropoda</taxon>
        <taxon>Crustacea</taxon>
        <taxon>Multicrustacea</taxon>
        <taxon>Malacostraca</taxon>
        <taxon>Eumalacostraca</taxon>
        <taxon>Eucarida</taxon>
        <taxon>Euphausiacea</taxon>
        <taxon>Euphausiidae</taxon>
        <taxon>Meganyctiphanes</taxon>
    </lineage>
</organism>